<evidence type="ECO:0000313" key="5">
    <source>
        <dbReference type="Proteomes" id="UP000029227"/>
    </source>
</evidence>
<dbReference type="eggNOG" id="COG3706">
    <property type="taxonomic scope" value="Bacteria"/>
</dbReference>
<dbReference type="InterPro" id="IPR000160">
    <property type="entry name" value="GGDEF_dom"/>
</dbReference>
<name>A0A090QZH3_9GAMM</name>
<evidence type="ECO:0000259" key="3">
    <source>
        <dbReference type="PROSITE" id="PS50887"/>
    </source>
</evidence>
<gene>
    <name evidence="4" type="ORF">JCM19237_906</name>
</gene>
<dbReference type="CDD" id="cd01949">
    <property type="entry name" value="GGDEF"/>
    <property type="match status" value="1"/>
</dbReference>
<dbReference type="PANTHER" id="PTHR45138">
    <property type="entry name" value="REGULATORY COMPONENTS OF SENSORY TRANSDUCTION SYSTEM"/>
    <property type="match status" value="1"/>
</dbReference>
<feature type="domain" description="GGDEF" evidence="3">
    <location>
        <begin position="29"/>
        <end position="83"/>
    </location>
</feature>
<dbReference type="InterPro" id="IPR050469">
    <property type="entry name" value="Diguanylate_Cyclase"/>
</dbReference>
<dbReference type="Proteomes" id="UP000029227">
    <property type="component" value="Unassembled WGS sequence"/>
</dbReference>
<dbReference type="SUPFAM" id="SSF55073">
    <property type="entry name" value="Nucleotide cyclase"/>
    <property type="match status" value="1"/>
</dbReference>
<reference evidence="4 5" key="1">
    <citation type="journal article" date="2014" name="Genome Announc.">
        <title>Draft Genome Sequences of Two Vibrionaceae Species, Vibrio ponticus C121 and Photobacterium aphoticum C119, Isolated as Coral Reef Microbiota.</title>
        <authorList>
            <person name="Al-saari N."/>
            <person name="Meirelles P.M."/>
            <person name="Mino S."/>
            <person name="Suda W."/>
            <person name="Oshima K."/>
            <person name="Hattori M."/>
            <person name="Ohkuma M."/>
            <person name="Thompson F.L."/>
            <person name="Gomez-Gil B."/>
            <person name="Sawabe T."/>
            <person name="Sawabe T."/>
        </authorList>
    </citation>
    <scope>NUCLEOTIDE SEQUENCE [LARGE SCALE GENOMIC DNA]</scope>
    <source>
        <strain evidence="4 5">JCM 19237</strain>
    </source>
</reference>
<dbReference type="EC" id="2.7.7.65" evidence="1"/>
<dbReference type="InterPro" id="IPR043128">
    <property type="entry name" value="Rev_trsase/Diguanyl_cyclase"/>
</dbReference>
<dbReference type="Gene3D" id="3.30.70.270">
    <property type="match status" value="1"/>
</dbReference>
<evidence type="ECO:0000313" key="4">
    <source>
        <dbReference type="EMBL" id="GAL07668.1"/>
    </source>
</evidence>
<comment type="catalytic activity">
    <reaction evidence="2">
        <text>2 GTP = 3',3'-c-di-GMP + 2 diphosphate</text>
        <dbReference type="Rhea" id="RHEA:24898"/>
        <dbReference type="ChEBI" id="CHEBI:33019"/>
        <dbReference type="ChEBI" id="CHEBI:37565"/>
        <dbReference type="ChEBI" id="CHEBI:58805"/>
        <dbReference type="EC" id="2.7.7.65"/>
    </reaction>
</comment>
<dbReference type="PROSITE" id="PS50887">
    <property type="entry name" value="GGDEF"/>
    <property type="match status" value="1"/>
</dbReference>
<protein>
    <recommendedName>
        <fullName evidence="1">diguanylate cyclase</fullName>
        <ecNumber evidence="1">2.7.7.65</ecNumber>
    </recommendedName>
</protein>
<proteinExistence type="predicted"/>
<dbReference type="EMBL" id="BBMN01000018">
    <property type="protein sequence ID" value="GAL07668.1"/>
    <property type="molecule type" value="Genomic_DNA"/>
</dbReference>
<dbReference type="GO" id="GO:0005886">
    <property type="term" value="C:plasma membrane"/>
    <property type="evidence" value="ECO:0007669"/>
    <property type="project" value="TreeGrafter"/>
</dbReference>
<dbReference type="InterPro" id="IPR029787">
    <property type="entry name" value="Nucleotide_cyclase"/>
</dbReference>
<sequence>MDNLTKVYNRAALNDRLEHEYRRWLRYQHPLCVALIDIDNFKAINENYGHFAGDKVLKIIARTLSQSVADTDFIARFSDDASW</sequence>
<dbReference type="GO" id="GO:0052621">
    <property type="term" value="F:diguanylate cyclase activity"/>
    <property type="evidence" value="ECO:0007669"/>
    <property type="project" value="UniProtKB-EC"/>
</dbReference>
<dbReference type="GO" id="GO:0043709">
    <property type="term" value="P:cell adhesion involved in single-species biofilm formation"/>
    <property type="evidence" value="ECO:0007669"/>
    <property type="project" value="TreeGrafter"/>
</dbReference>
<dbReference type="Pfam" id="PF00990">
    <property type="entry name" value="GGDEF"/>
    <property type="match status" value="1"/>
</dbReference>
<dbReference type="GO" id="GO:1902201">
    <property type="term" value="P:negative regulation of bacterial-type flagellum-dependent cell motility"/>
    <property type="evidence" value="ECO:0007669"/>
    <property type="project" value="TreeGrafter"/>
</dbReference>
<comment type="caution">
    <text evidence="4">The sequence shown here is derived from an EMBL/GenBank/DDBJ whole genome shotgun (WGS) entry which is preliminary data.</text>
</comment>
<dbReference type="SMART" id="SM00267">
    <property type="entry name" value="GGDEF"/>
    <property type="match status" value="1"/>
</dbReference>
<accession>A0A090QZH3</accession>
<dbReference type="PANTHER" id="PTHR45138:SF9">
    <property type="entry name" value="DIGUANYLATE CYCLASE DGCM-RELATED"/>
    <property type="match status" value="1"/>
</dbReference>
<organism evidence="4 5">
    <name type="scientific">Photobacterium aphoticum</name>
    <dbReference type="NCBI Taxonomy" id="754436"/>
    <lineage>
        <taxon>Bacteria</taxon>
        <taxon>Pseudomonadati</taxon>
        <taxon>Pseudomonadota</taxon>
        <taxon>Gammaproteobacteria</taxon>
        <taxon>Vibrionales</taxon>
        <taxon>Vibrionaceae</taxon>
        <taxon>Photobacterium</taxon>
    </lineage>
</organism>
<dbReference type="STRING" id="754436.JCM19237_906"/>
<dbReference type="NCBIfam" id="TIGR00254">
    <property type="entry name" value="GGDEF"/>
    <property type="match status" value="1"/>
</dbReference>
<evidence type="ECO:0000256" key="1">
    <source>
        <dbReference type="ARBA" id="ARBA00012528"/>
    </source>
</evidence>
<evidence type="ECO:0000256" key="2">
    <source>
        <dbReference type="ARBA" id="ARBA00034247"/>
    </source>
</evidence>
<dbReference type="AlphaFoldDB" id="A0A090QZH3"/>